<organism evidence="1 2">
    <name type="scientific">Polluticaenibacter yanchengensis</name>
    <dbReference type="NCBI Taxonomy" id="3014562"/>
    <lineage>
        <taxon>Bacteria</taxon>
        <taxon>Pseudomonadati</taxon>
        <taxon>Bacteroidota</taxon>
        <taxon>Chitinophagia</taxon>
        <taxon>Chitinophagales</taxon>
        <taxon>Chitinophagaceae</taxon>
        <taxon>Polluticaenibacter</taxon>
    </lineage>
</organism>
<dbReference type="InterPro" id="IPR005651">
    <property type="entry name" value="Trm112-like"/>
</dbReference>
<dbReference type="EMBL" id="JAQGEF010000015">
    <property type="protein sequence ID" value="MDA3615649.1"/>
    <property type="molecule type" value="Genomic_DNA"/>
</dbReference>
<evidence type="ECO:0008006" key="3">
    <source>
        <dbReference type="Google" id="ProtNLM"/>
    </source>
</evidence>
<dbReference type="Gene3D" id="2.20.25.10">
    <property type="match status" value="1"/>
</dbReference>
<name>A0ABT4ULC4_9BACT</name>
<keyword evidence="2" id="KW-1185">Reference proteome</keyword>
<evidence type="ECO:0000313" key="2">
    <source>
        <dbReference type="Proteomes" id="UP001210231"/>
    </source>
</evidence>
<dbReference type="Pfam" id="PF03966">
    <property type="entry name" value="Trm112p"/>
    <property type="match status" value="1"/>
</dbReference>
<dbReference type="RefSeq" id="WP_407031975.1">
    <property type="nucleotide sequence ID" value="NZ_JAQGEF010000015.1"/>
</dbReference>
<protein>
    <recommendedName>
        <fullName evidence="3">Trm112 family protein</fullName>
    </recommendedName>
</protein>
<dbReference type="Proteomes" id="UP001210231">
    <property type="component" value="Unassembled WGS sequence"/>
</dbReference>
<comment type="caution">
    <text evidence="1">The sequence shown here is derived from an EMBL/GenBank/DDBJ whole genome shotgun (WGS) entry which is preliminary data.</text>
</comment>
<dbReference type="SUPFAM" id="SSF158997">
    <property type="entry name" value="Trm112p-like"/>
    <property type="match status" value="1"/>
</dbReference>
<accession>A0ABT4ULC4</accession>
<reference evidence="1 2" key="1">
    <citation type="submission" date="2022-12" db="EMBL/GenBank/DDBJ databases">
        <title>Chitinophagaceae gen. sp. nov., a new member of the family Chitinophagaceae, isolated from soil in a chemical factory.</title>
        <authorList>
            <person name="Ke Z."/>
        </authorList>
    </citation>
    <scope>NUCLEOTIDE SEQUENCE [LARGE SCALE GENOMIC DNA]</scope>
    <source>
        <strain evidence="1 2">LY-5</strain>
    </source>
</reference>
<gene>
    <name evidence="1" type="ORF">O3P16_12580</name>
</gene>
<evidence type="ECO:0000313" key="1">
    <source>
        <dbReference type="EMBL" id="MDA3615649.1"/>
    </source>
</evidence>
<sequence>MKSETIDKLCCPFDKNDLNLKIITKDLNNNILEGFLHCNTCQRIYPIISGIPIMSPDEYRQFELEAPVIKRWERELGNQKIENFRLIENN</sequence>
<proteinExistence type="predicted"/>